<accession>A0A517PSB1</accession>
<keyword evidence="1" id="KW-0175">Coiled coil</keyword>
<feature type="coiled-coil region" evidence="1">
    <location>
        <begin position="172"/>
        <end position="206"/>
    </location>
</feature>
<dbReference type="EMBL" id="CP036266">
    <property type="protein sequence ID" value="QDT22263.1"/>
    <property type="molecule type" value="Genomic_DNA"/>
</dbReference>
<evidence type="ECO:0000256" key="1">
    <source>
        <dbReference type="SAM" id="Coils"/>
    </source>
</evidence>
<dbReference type="Proteomes" id="UP000320421">
    <property type="component" value="Chromosome"/>
</dbReference>
<proteinExistence type="predicted"/>
<dbReference type="InterPro" id="IPR019934">
    <property type="entry name" value="CHP03545"/>
</dbReference>
<sequence>MKWNYLLPRLTLAAIIWVFFAFAFDPLVRSGLIQMSQSVTGTQVEIYDLKTGFFPPAIKTGPVAIASPAKDKSYIATFSEMELKLAGRPLLQRNLIVEEAAILGMEFNPPRSTGATAEENSEPGSHFHLNFDPFRKKSKQLGKSWLDVLKQSAVEQLDPDRLATVRVSKQVQQEWKQRFAQYESRVDQVKLELDSVQDSVKTAEGKTLERIKTYAESAERVDLLVKEGKQMREELNNLPQLAQRDFQRIEDAKDQDLAQLDSLMDSVSPDPEKILHALIGEELTKQLEEMTGWSSMIFQTVRTMRDEQEPERMQGEWIDFRPADALPNVLFKQIKVSGNARVNQQKYPFQALVRELSSEPTAYRRPIQLQARVEAEGEVRLAGELKFYEQQPTHDFLVKFDLPKQKTIQLENSDKLSLALIADQTECESRISFRENDFTCRVEFKQTPVRFQFDSEQAGIKPLTQVVAQALSTIDSISATLEGSGSYSQPVWRLESETGEQIARGLKLACQAEIGRQKQALAQQIEQLAQQERDQLIEKLNRQYSEVIADLEKEETRVQSVIQKVSGRSLNIRSLLR</sequence>
<dbReference type="AlphaFoldDB" id="A0A517PSB1"/>
<name>A0A517PSB1_9PLAN</name>
<keyword evidence="3" id="KW-1185">Reference proteome</keyword>
<feature type="coiled-coil region" evidence="1">
    <location>
        <begin position="511"/>
        <end position="557"/>
    </location>
</feature>
<protein>
    <recommendedName>
        <fullName evidence="4">TIGR03545 family protein</fullName>
    </recommendedName>
</protein>
<dbReference type="RefSeq" id="WP_145187853.1">
    <property type="nucleotide sequence ID" value="NZ_CP036266.1"/>
</dbReference>
<evidence type="ECO:0000313" key="3">
    <source>
        <dbReference type="Proteomes" id="UP000320421"/>
    </source>
</evidence>
<evidence type="ECO:0000313" key="2">
    <source>
        <dbReference type="EMBL" id="QDT22263.1"/>
    </source>
</evidence>
<organism evidence="2 3">
    <name type="scientific">Gimesia chilikensis</name>
    <dbReference type="NCBI Taxonomy" id="2605989"/>
    <lineage>
        <taxon>Bacteria</taxon>
        <taxon>Pseudomonadati</taxon>
        <taxon>Planctomycetota</taxon>
        <taxon>Planctomycetia</taxon>
        <taxon>Planctomycetales</taxon>
        <taxon>Planctomycetaceae</taxon>
        <taxon>Gimesia</taxon>
    </lineage>
</organism>
<dbReference type="NCBIfam" id="TIGR03545">
    <property type="entry name" value="TIGR03545 family protein"/>
    <property type="match status" value="1"/>
</dbReference>
<evidence type="ECO:0008006" key="4">
    <source>
        <dbReference type="Google" id="ProtNLM"/>
    </source>
</evidence>
<reference evidence="2 3" key="1">
    <citation type="submission" date="2019-02" db="EMBL/GenBank/DDBJ databases">
        <title>Deep-cultivation of Planctomycetes and their phenomic and genomic characterization uncovers novel biology.</title>
        <authorList>
            <person name="Wiegand S."/>
            <person name="Jogler M."/>
            <person name="Boedeker C."/>
            <person name="Pinto D."/>
            <person name="Vollmers J."/>
            <person name="Rivas-Marin E."/>
            <person name="Kohn T."/>
            <person name="Peeters S.H."/>
            <person name="Heuer A."/>
            <person name="Rast P."/>
            <person name="Oberbeckmann S."/>
            <person name="Bunk B."/>
            <person name="Jeske O."/>
            <person name="Meyerdierks A."/>
            <person name="Storesund J.E."/>
            <person name="Kallscheuer N."/>
            <person name="Luecker S."/>
            <person name="Lage O.M."/>
            <person name="Pohl T."/>
            <person name="Merkel B.J."/>
            <person name="Hornburger P."/>
            <person name="Mueller R.-W."/>
            <person name="Bruemmer F."/>
            <person name="Labrenz M."/>
            <person name="Spormann A.M."/>
            <person name="Op den Camp H."/>
            <person name="Overmann J."/>
            <person name="Amann R."/>
            <person name="Jetten M.S.M."/>
            <person name="Mascher T."/>
            <person name="Medema M.H."/>
            <person name="Devos D.P."/>
            <person name="Kaster A.-K."/>
            <person name="Ovreas L."/>
            <person name="Rohde M."/>
            <person name="Galperin M.Y."/>
            <person name="Jogler C."/>
        </authorList>
    </citation>
    <scope>NUCLEOTIDE SEQUENCE [LARGE SCALE GENOMIC DNA]</scope>
    <source>
        <strain evidence="2 3">HG66A1</strain>
    </source>
</reference>
<dbReference type="OrthoDB" id="273400at2"/>
<gene>
    <name evidence="2" type="ORF">HG66A1_40700</name>
</gene>